<dbReference type="SUPFAM" id="SSF54001">
    <property type="entry name" value="Cysteine proteinases"/>
    <property type="match status" value="1"/>
</dbReference>
<feature type="domain" description="USP" evidence="9">
    <location>
        <begin position="328"/>
        <end position="859"/>
    </location>
</feature>
<evidence type="ECO:0000256" key="1">
    <source>
        <dbReference type="ARBA" id="ARBA00000707"/>
    </source>
</evidence>
<keyword evidence="12" id="KW-1185">Reference proteome</keyword>
<dbReference type="Gene3D" id="3.90.70.10">
    <property type="entry name" value="Cysteine proteinases"/>
    <property type="match status" value="2"/>
</dbReference>
<dbReference type="InterPro" id="IPR028889">
    <property type="entry name" value="USP"/>
</dbReference>
<comment type="similarity">
    <text evidence="2 7">Belongs to the peptidase C19 family.</text>
</comment>
<dbReference type="Pfam" id="PF00443">
    <property type="entry name" value="UCH"/>
    <property type="match status" value="1"/>
</dbReference>
<protein>
    <recommendedName>
        <fullName evidence="7">Ubiquitin carboxyl-terminal hydrolase</fullName>
        <ecNumber evidence="7">3.4.19.12</ecNumber>
    </recommendedName>
</protein>
<dbReference type="CDD" id="cd02674">
    <property type="entry name" value="Peptidase_C19R"/>
    <property type="match status" value="1"/>
</dbReference>
<feature type="region of interest" description="Disordered" evidence="8">
    <location>
        <begin position="299"/>
        <end position="320"/>
    </location>
</feature>
<dbReference type="EC" id="3.4.19.12" evidence="7"/>
<keyword evidence="6 7" id="KW-0788">Thiol protease</keyword>
<dbReference type="PROSITE" id="PS00973">
    <property type="entry name" value="USP_2"/>
    <property type="match status" value="1"/>
</dbReference>
<dbReference type="EnsemblProtists" id="EKX47038">
    <property type="protein sequence ID" value="EKX47038"/>
    <property type="gene ID" value="GUITHDRAFT_106951"/>
</dbReference>
<feature type="region of interest" description="Disordered" evidence="8">
    <location>
        <begin position="235"/>
        <end position="256"/>
    </location>
</feature>
<feature type="compositionally biased region" description="Acidic residues" evidence="8">
    <location>
        <begin position="235"/>
        <end position="245"/>
    </location>
</feature>
<evidence type="ECO:0000256" key="8">
    <source>
        <dbReference type="SAM" id="MobiDB-lite"/>
    </source>
</evidence>
<keyword evidence="5 7" id="KW-0378">Hydrolase</keyword>
<dbReference type="OrthoDB" id="265776at2759"/>
<evidence type="ECO:0000256" key="7">
    <source>
        <dbReference type="RuleBase" id="RU366025"/>
    </source>
</evidence>
<dbReference type="SUPFAM" id="SSF143791">
    <property type="entry name" value="DUSP-like"/>
    <property type="match status" value="1"/>
</dbReference>
<evidence type="ECO:0000256" key="3">
    <source>
        <dbReference type="ARBA" id="ARBA00022670"/>
    </source>
</evidence>
<sequence length="866" mass="98125">MPAAALETDSASDDENLEIPLSRDEQRARWESVQKEHEAKEHRVGDVWYVISQRWMDTFNGYMNGMVDDAPTEIMNYDILLDGVSREGKNSWRHSEDMEQEYQKRNSTCSRYRLEWLVLAVTVIFKSWFGGSHWIKRQLVLKDNVVEVEAYPIQLWVERRRGDSCEVHALLISCNSTIARLQETVGMVLKMSGRPEVEVRKRDGSVVHLPKETHVKLQDLNVSDFDTLFVKEFDDDDDDDDDDDITMGNSISTTQEGIRSSELLDTSLTPQDAAGYIYGPSPRPCSPPVSAFCTELSAAEGDEPMGSEREHDATPQDRPAILPGRGLVGLSNLGNTCFMNSALQCLSNTAALTNYFLGPTWKDDLNPTNPLGNGGAIAEAYASLVEQMWSASSTMAVSPRHVKQVIGRCAPQFAGFLQHDSQELLGFLLDALHEDLNRIRSKPLIEMPTGDGTNDREVSELYRSELECPCGNVSVSFDPYNCVTLELPQAGVTDFVLTLMAHHLNNAEKPIKVSFSLPRSAVISDLKREVASFMYTTSSIVNVKVLLRKSKKLMSFTPMFPSRVDTTVFGIPFFLSVSPQHEGVVSLRHKVYRAIWRYFKSDLMEQVKELDRRGDVSLGDWEEKIPDLQQAIVMRRVRTYYDEGQEILDDHDMGLLEDGCLISIDWTEEGVEKVLNATETEEVEVHESVDNLVSSKENKSGKQITLQDCLTKFTSTETLSEHDMWYCSRCKEARRARKTMSLWSVPNFVIFHLKRFSEDESYGGREKIETCVQFPLEDLDLSPYVRSLQRPGDAEDNPYLYDLYAVINHYGDAGFGHYTAFALSPGNDQWYLFDDSRVTKAAKESVCSQAAYVLFYRLREPYEALE</sequence>
<dbReference type="PaxDb" id="55529-EKX47038"/>
<dbReference type="STRING" id="905079.L1JER9"/>
<evidence type="ECO:0000256" key="6">
    <source>
        <dbReference type="ARBA" id="ARBA00022807"/>
    </source>
</evidence>
<dbReference type="InterPro" id="IPR035927">
    <property type="entry name" value="DUSP-like_sf"/>
</dbReference>
<dbReference type="Proteomes" id="UP000011087">
    <property type="component" value="Unassembled WGS sequence"/>
</dbReference>
<dbReference type="PROSITE" id="PS50235">
    <property type="entry name" value="USP_3"/>
    <property type="match status" value="1"/>
</dbReference>
<dbReference type="InterPro" id="IPR050185">
    <property type="entry name" value="Ub_carboxyl-term_hydrolase"/>
</dbReference>
<evidence type="ECO:0000256" key="2">
    <source>
        <dbReference type="ARBA" id="ARBA00009085"/>
    </source>
</evidence>
<evidence type="ECO:0000313" key="11">
    <source>
        <dbReference type="EnsemblProtists" id="EKX47038"/>
    </source>
</evidence>
<feature type="compositionally biased region" description="Basic and acidic residues" evidence="8">
    <location>
        <begin position="306"/>
        <end position="315"/>
    </location>
</feature>
<accession>L1JER9</accession>
<dbReference type="KEGG" id="gtt:GUITHDRAFT_106951"/>
<dbReference type="PANTHER" id="PTHR21646">
    <property type="entry name" value="UBIQUITIN CARBOXYL-TERMINAL HYDROLASE"/>
    <property type="match status" value="1"/>
</dbReference>
<dbReference type="AlphaFoldDB" id="L1JER9"/>
<evidence type="ECO:0000259" key="9">
    <source>
        <dbReference type="PROSITE" id="PS50235"/>
    </source>
</evidence>
<dbReference type="PANTHER" id="PTHR21646:SF24">
    <property type="entry name" value="UBIQUITIN CARBOXYL-TERMINAL HYDROLASE"/>
    <property type="match status" value="1"/>
</dbReference>
<reference evidence="12" key="2">
    <citation type="submission" date="2012-11" db="EMBL/GenBank/DDBJ databases">
        <authorList>
            <person name="Kuo A."/>
            <person name="Curtis B.A."/>
            <person name="Tanifuji G."/>
            <person name="Burki F."/>
            <person name="Gruber A."/>
            <person name="Irimia M."/>
            <person name="Maruyama S."/>
            <person name="Arias M.C."/>
            <person name="Ball S.G."/>
            <person name="Gile G.H."/>
            <person name="Hirakawa Y."/>
            <person name="Hopkins J.F."/>
            <person name="Rensing S.A."/>
            <person name="Schmutz J."/>
            <person name="Symeonidi A."/>
            <person name="Elias M."/>
            <person name="Eveleigh R.J."/>
            <person name="Herman E.K."/>
            <person name="Klute M.J."/>
            <person name="Nakayama T."/>
            <person name="Obornik M."/>
            <person name="Reyes-Prieto A."/>
            <person name="Armbrust E.V."/>
            <person name="Aves S.J."/>
            <person name="Beiko R.G."/>
            <person name="Coutinho P."/>
            <person name="Dacks J.B."/>
            <person name="Durnford D.G."/>
            <person name="Fast N.M."/>
            <person name="Green B.R."/>
            <person name="Grisdale C."/>
            <person name="Hempe F."/>
            <person name="Henrissat B."/>
            <person name="Hoppner M.P."/>
            <person name="Ishida K.-I."/>
            <person name="Kim E."/>
            <person name="Koreny L."/>
            <person name="Kroth P.G."/>
            <person name="Liu Y."/>
            <person name="Malik S.-B."/>
            <person name="Maier U.G."/>
            <person name="McRose D."/>
            <person name="Mock T."/>
            <person name="Neilson J.A."/>
            <person name="Onodera N.T."/>
            <person name="Poole A.M."/>
            <person name="Pritham E.J."/>
            <person name="Richards T.A."/>
            <person name="Rocap G."/>
            <person name="Roy S.W."/>
            <person name="Sarai C."/>
            <person name="Schaack S."/>
            <person name="Shirato S."/>
            <person name="Slamovits C.H."/>
            <person name="Spencer D.F."/>
            <person name="Suzuki S."/>
            <person name="Worden A.Z."/>
            <person name="Zauner S."/>
            <person name="Barry K."/>
            <person name="Bell C."/>
            <person name="Bharti A.K."/>
            <person name="Crow J.A."/>
            <person name="Grimwood J."/>
            <person name="Kramer R."/>
            <person name="Lindquist E."/>
            <person name="Lucas S."/>
            <person name="Salamov A."/>
            <person name="McFadden G.I."/>
            <person name="Lane C.E."/>
            <person name="Keeling P.J."/>
            <person name="Gray M.W."/>
            <person name="Grigoriev I.V."/>
            <person name="Archibald J.M."/>
        </authorList>
    </citation>
    <scope>NUCLEOTIDE SEQUENCE</scope>
    <source>
        <strain evidence="12">CCMP2712</strain>
    </source>
</reference>
<dbReference type="eggNOG" id="KOG1870">
    <property type="taxonomic scope" value="Eukaryota"/>
</dbReference>
<organism evidence="10">
    <name type="scientific">Guillardia theta (strain CCMP2712)</name>
    <name type="common">Cryptophyte</name>
    <dbReference type="NCBI Taxonomy" id="905079"/>
    <lineage>
        <taxon>Eukaryota</taxon>
        <taxon>Cryptophyceae</taxon>
        <taxon>Pyrenomonadales</taxon>
        <taxon>Geminigeraceae</taxon>
        <taxon>Guillardia</taxon>
    </lineage>
</organism>
<proteinExistence type="inferred from homology"/>
<evidence type="ECO:0000313" key="10">
    <source>
        <dbReference type="EMBL" id="EKX47038.1"/>
    </source>
</evidence>
<evidence type="ECO:0000256" key="5">
    <source>
        <dbReference type="ARBA" id="ARBA00022801"/>
    </source>
</evidence>
<dbReference type="GO" id="GO:0016579">
    <property type="term" value="P:protein deubiquitination"/>
    <property type="evidence" value="ECO:0007669"/>
    <property type="project" value="InterPro"/>
</dbReference>
<dbReference type="RefSeq" id="XP_005834018.1">
    <property type="nucleotide sequence ID" value="XM_005833961.1"/>
</dbReference>
<keyword evidence="4 7" id="KW-0833">Ubl conjugation pathway</keyword>
<feature type="compositionally biased region" description="Polar residues" evidence="8">
    <location>
        <begin position="247"/>
        <end position="256"/>
    </location>
</feature>
<dbReference type="InterPro" id="IPR018200">
    <property type="entry name" value="USP_CS"/>
</dbReference>
<gene>
    <name evidence="10" type="ORF">GUITHDRAFT_106951</name>
</gene>
<dbReference type="HOGENOM" id="CLU_001060_7_1_1"/>
<reference evidence="10 12" key="1">
    <citation type="journal article" date="2012" name="Nature">
        <title>Algal genomes reveal evolutionary mosaicism and the fate of nucleomorphs.</title>
        <authorList>
            <consortium name="DOE Joint Genome Institute"/>
            <person name="Curtis B.A."/>
            <person name="Tanifuji G."/>
            <person name="Burki F."/>
            <person name="Gruber A."/>
            <person name="Irimia M."/>
            <person name="Maruyama S."/>
            <person name="Arias M.C."/>
            <person name="Ball S.G."/>
            <person name="Gile G.H."/>
            <person name="Hirakawa Y."/>
            <person name="Hopkins J.F."/>
            <person name="Kuo A."/>
            <person name="Rensing S.A."/>
            <person name="Schmutz J."/>
            <person name="Symeonidi A."/>
            <person name="Elias M."/>
            <person name="Eveleigh R.J."/>
            <person name="Herman E.K."/>
            <person name="Klute M.J."/>
            <person name="Nakayama T."/>
            <person name="Obornik M."/>
            <person name="Reyes-Prieto A."/>
            <person name="Armbrust E.V."/>
            <person name="Aves S.J."/>
            <person name="Beiko R.G."/>
            <person name="Coutinho P."/>
            <person name="Dacks J.B."/>
            <person name="Durnford D.G."/>
            <person name="Fast N.M."/>
            <person name="Green B.R."/>
            <person name="Grisdale C.J."/>
            <person name="Hempel F."/>
            <person name="Henrissat B."/>
            <person name="Hoppner M.P."/>
            <person name="Ishida K."/>
            <person name="Kim E."/>
            <person name="Koreny L."/>
            <person name="Kroth P.G."/>
            <person name="Liu Y."/>
            <person name="Malik S.B."/>
            <person name="Maier U.G."/>
            <person name="McRose D."/>
            <person name="Mock T."/>
            <person name="Neilson J.A."/>
            <person name="Onodera N.T."/>
            <person name="Poole A.M."/>
            <person name="Pritham E.J."/>
            <person name="Richards T.A."/>
            <person name="Rocap G."/>
            <person name="Roy S.W."/>
            <person name="Sarai C."/>
            <person name="Schaack S."/>
            <person name="Shirato S."/>
            <person name="Slamovits C.H."/>
            <person name="Spencer D.F."/>
            <person name="Suzuki S."/>
            <person name="Worden A.Z."/>
            <person name="Zauner S."/>
            <person name="Barry K."/>
            <person name="Bell C."/>
            <person name="Bharti A.K."/>
            <person name="Crow J.A."/>
            <person name="Grimwood J."/>
            <person name="Kramer R."/>
            <person name="Lindquist E."/>
            <person name="Lucas S."/>
            <person name="Salamov A."/>
            <person name="McFadden G.I."/>
            <person name="Lane C.E."/>
            <person name="Keeling P.J."/>
            <person name="Gray M.W."/>
            <person name="Grigoriev I.V."/>
            <person name="Archibald J.M."/>
        </authorList>
    </citation>
    <scope>NUCLEOTIDE SEQUENCE</scope>
    <source>
        <strain evidence="10 12">CCMP2712</strain>
    </source>
</reference>
<dbReference type="GO" id="GO:0004843">
    <property type="term" value="F:cysteine-type deubiquitinase activity"/>
    <property type="evidence" value="ECO:0007669"/>
    <property type="project" value="UniProtKB-UniRule"/>
</dbReference>
<name>L1JER9_GUITC</name>
<reference evidence="11" key="3">
    <citation type="submission" date="2016-03" db="UniProtKB">
        <authorList>
            <consortium name="EnsemblProtists"/>
        </authorList>
    </citation>
    <scope>IDENTIFICATION</scope>
</reference>
<dbReference type="GO" id="GO:0006508">
    <property type="term" value="P:proteolysis"/>
    <property type="evidence" value="ECO:0007669"/>
    <property type="project" value="UniProtKB-KW"/>
</dbReference>
<dbReference type="InterPro" id="IPR001394">
    <property type="entry name" value="Peptidase_C19_UCH"/>
</dbReference>
<dbReference type="GeneID" id="17303785"/>
<dbReference type="PROSITE" id="PS00972">
    <property type="entry name" value="USP_1"/>
    <property type="match status" value="1"/>
</dbReference>
<keyword evidence="3 7" id="KW-0645">Protease</keyword>
<dbReference type="OMA" id="NECDKVS"/>
<dbReference type="InterPro" id="IPR038765">
    <property type="entry name" value="Papain-like_cys_pep_sf"/>
</dbReference>
<evidence type="ECO:0000256" key="4">
    <source>
        <dbReference type="ARBA" id="ARBA00022786"/>
    </source>
</evidence>
<comment type="catalytic activity">
    <reaction evidence="1 7">
        <text>Thiol-dependent hydrolysis of ester, thioester, amide, peptide and isopeptide bonds formed by the C-terminal Gly of ubiquitin (a 76-residue protein attached to proteins as an intracellular targeting signal).</text>
        <dbReference type="EC" id="3.4.19.12"/>
    </reaction>
</comment>
<evidence type="ECO:0000313" key="12">
    <source>
        <dbReference type="Proteomes" id="UP000011087"/>
    </source>
</evidence>
<dbReference type="Gene3D" id="3.30.2230.10">
    <property type="entry name" value="DUSP-like"/>
    <property type="match status" value="1"/>
</dbReference>
<dbReference type="EMBL" id="JH992991">
    <property type="protein sequence ID" value="EKX47038.1"/>
    <property type="molecule type" value="Genomic_DNA"/>
</dbReference>